<sequence length="4464" mass="505409">MLAASLRRNAMAKAPFQRIGASAKPKIPVNSWNSLRVQAGRQHFRQCSSTITKDSNQLSWVVAATTGAFAGTVSGLTGVGGGIIIIPTLAKWTGLTQQAINGTSIAAVTVSASVGSVNYLMAGCVNIPMAALVTCSSIFFTKLGVQLAHKLSQVHLRRVVGTAMLISVPFIYFKKELQARRSESSKSDNLSLEHRLDLQFFTHHSSPSAYLDAVSKNVPLFLAVNTKYLVAGAISGFISGLCGLGGGILMTTYLTAASEMSQADIIGTSLLGIVPVGLSSTYHNIKKKSLHLPSALKIGVGLVAGVAITSKFITLNISQENLRLILGSTLATSAIVMLKKTKQLLYGNVQTDEFDNDVIAEAPVVVETPSRPVSPSKRLNAVAFSKPSFTNELPMSLAMVFSSMNSFSTSPNKDILNSATTDAQWSLKDVYLIQESEGDDVKIGAIELHEFANLKAARELIVRFIPNVPKGFNFVENDKIIDPNDEDLRLLYDAFPKSIRIQETKSFLSKEERQRRLLVKDRQQAAFEQFVQRRTQEPKVVEPLHLKAPQEEEIKEPAQSIVTKVTLMHEEPSSPVVKPPKHLLWATSVTLNMHECHVKFLYFPTLTRVILRAKIPAAKQYATLPIHENEFRKLVGANEEEPLLDYSLNDDNTYSITSNLLLLEPSEVNGLYQLRLKRYVYVVKPRKEHPIILEEVEDKQEEKSPPKSKIIEPPVVEKHIIPKHPKSVRKVVAIPERTHEKVHHVEPVVVPETRAKTSPPKQRERHIIPQEIPKHHEHKPVSPVKTEPEPRAVTASPAKRTEHHKAIFKSTEKPVLSTSSEEHHRRIRASLELASRKSSITNDVDEATLTPKATPVVPEEPHFKLALKKLRAFVHSGAATMHHCDNYKEEIEKLYTSSNPKSISLARHCLLVALWDFLVSNNIDITPHSIYYSLAIENGEKAPNIVPQLLLAFEDEIAVCDTGHILEIQQDMRKVVMDDVSSIAQIAEKRAVLSEDELKTLSLFEAKLTLICHISLWFEPTHIRTTIFEGIYQILSKKELPLEELKLTYITAKENPFKSYLIKNQALLEYELKALLEILYILAYSYFNSPRCSVKKLRHFHVHVSTQAERVQVILQAIDEQPGKLKEAHLVYSDISTQAHLERIFTLIQVFPLVKPIIKTCKLPSFFKNLATYLSTSYNMFKVRLLNALRSHHTVQVAQSSRFLLEVMRTHVHHKSHSSSDPIGHFFQMTFSHTLGLEKINLERARLNLSKLQIHSDYCVAAYRHCTILSNLEITKRKARWDAMTDIPSAMLQRYFFKGEQESICEFVILLTVRDRPVVSEQVDVAEAELPQEPLRWEEIQADYIDEANKIWNQLLHWHQQKSSDLRLHIAFGLNIRQATGQFLTSELLMNTNLNYFLNHAGVHHFAIAYTVVDQTMRLTIRFYQEIHHIHDNVITHRQSVSNRYENNAFNEVLLHVASMKESAVDVFLLQKGLHFITQNLFIQRHHAWERLPKGREFYSFLVNGRLTARYSEELMELALDKIFKAIVNNTSLLSIDLLQLLLNILQQTNDTCMDKDDTAAMVQTTIEFIAVGTIRLLQHVLITTHVISPELSIPSLSSAIALPTLTSKQKCFIDCDGLGMLHDIISAPTFLPHTIFVDDVSTKILLENLVVQVLLTSEMCSGSRSMIVHHEMWSKYFLPRVEAGELEIYVGSVLQGLGDLVLGTHEKHMYSLLIQCSCGCPRNLHWTSEVYESILQLYLDLVITNAGARWAQEHDMAGILLLIKLFDTFYIQLLPETSKIKISLIHTIYTLARKIKLPESRVKFFEIIPLELLSLYTRGKAPQVNLEIFRVFASLMHLGILRKIPQLSTGVFGTVFIELTTLIVEAVLPHPLDVIPALWSDSDLSKKIFKGSKLFNIFCEEHHASLALDPKATDRDGTMPSILMLYVELIDSKLDKALESLQLPAIMGLVCLLYDPAITRIFIKDNLIVKILELHEAITLPFISTKQQQCIMAVALLCTHISLDGNLATHLSSQIFKRILQHSYSSIARINRSRSNGLDYYVCHVNRTGTIDVYEHPAPIVGKKTVVHDMVKTLSSLKAKMKQIELEAINPTARDGPRSSIMILSTKQNRLLEWEENLELNVEDRDDRTSTVYFILINAISCMTSNLFAIKDSEEIKVISQSIVSYFIAEELTPPEYFVAAYCFALKNIVFAVFQDISINEIWEQAKLNQFLKKLFGFIQMHQKKITALNISLGQEYSLELLWSLVLASKGKEAWFLKDDTEIITATIPIPLKTTMSVLTKALIDDGPKPHQLDRGKLKVLGDAAGSPDPVVCEFACAVLATLICDSHVANFFLTEIGYNKLLTMLQQHRTKSSTRQLHALHSDNLADLSTDIRQIYGSNLLYDLQYKMNRELRAMTQLLRLVSYCIRIVATNFGISNDYITKSEKPTKDYFVSLIHHVTEPPLLSQVFKGIRYLIHFTIPENFDAYFTKADYERLFTLCFEPPFQIQSSGLKCTRFLIRKYGINICLTRMMYDARLKIVLLFASVNIKLQIEAVYVLFEISLNYLNKKQRKSLAQTFDTEETRPILASLFTKFQSLITIESSKASAQQLMDILIRLIIQLDLLNFVDDDYLVEAICRMIETITPDAKANETITDSANDANSGHTPLRPMLCAALAKLVCKGQNSNRFLRVSRLDSILRILSQESTLGELMDLACILLTLATEETAIAIYFGTYTSQAIKHICHVLCSFYELQMVNTNPESIPVIDEDDNNNTTAEIVSDTFDMEEISDMGENSKYKKFHTIKQRLLLKIFFPKTEELKISRHLDKIYKYYLKLLALILEAHQEVIEIHGCRCTFRDGCPQCAPSDLLRKANGANVCRWLLLSKRIPITNGASYMTAPEKEADVIVFHTLRLLRSACLNHLFRVDFLEGSTKPLASQSTTALLEMRTICSNVNVLSSKYTLLDCVMIIAQLCSEDGVREYIGINLEMASYIFAIINDKTQIQVPYMLRATLLVLCRLASSESMLHQPTFKRTIRLTCSLLDMVINDDMCMNNMLMFYRNTVAYSKQVSPYIHQHMNDSVLASLCRLFKIKMPHDSAFDVETSLNMTAADALTHLLFVQHKTLRKVSKGTSQQLNKEGSVKFQFKQKNPPQAPIAAVFRRIGAAWQQHLDNMNQDDLTLFAGMDEKLDSIYACLYGDKSDEKLFHDLLAIHTKLPPEPSPREIAAIPSTLTALGPLVPLVFPAYFAMEHPVPADLREYSFHRYLDHVPGSASLWKVLRKLFKSSRQRSKIQELTETQTSQLLRILTVCAPERRTKLSVASSAWMVGVEMEYIRFVHDVVYSHPHLRSAKIFDTVSQAALRYFTAAYRDPNVDAFSCRMRGFVLLHAFTSDMGLVASFATHLISEKNDTEDGVPTRALWCLSGLVLTRRKTVWKCKERAKQPLMTLTYLALDIAHSSMLPYALGVFSALVQFNQDFLLWYLLIGGFGTLVEILELELEHQDAPVVPSRLQILRITLELMGQSIDIVASGKIDKPVVSMVLANLRVFTRLLKLTAHTKTEIKQAAMSVVMALTKSHKACEALFTFESHQGVLPLLNYHDEAYISAKLDQLKLLFGPNTIERDGHIVFIETDTTIDLKKYIALSSVRFLQQLKPTSIIKLTRSMESITPASVDTKTLMIMFDGRCVSVPLWLIAKFVERESFKNLSQNRDDHCVTEQVAVMNALLGTFVDVKKEKCHRLSREEYMAILDEKERNMIAQTLWRTLKYINYVPKRPQFIQQICRALIEEQACLNRTVRRATISSDDYAQYRRQFVLNGLFAFLRKSLLLRSLSLESIGAMGRHMPPCQEFHEELLTDANMLLINQGAITISLRPSIFDFKHKTKVWKRKFGPGDILWCPSWISSDSRIEPYSQAKYQVVEIKPHTTVFIWSKDRHLHCLPAQERDELSQDITDIISSMLSTGTVSIPERIAEFCREHTNLQQLQKYGLQTLANLACGNTAYGKMFIQDLPLLNAVTSIAFSTLDEPLIISAIQALRCITKDQENCSAFYSTPIDLFGSSTILQGIFNHIHLWGLSAPIATEVIELLRQFYKLLPFCKSTIPTMWQEVHYKYFRDFLTTDNTLLQEQVAGLTRELLTTSCDLAEMFAKGSLHLSFSQLIGRCASTLLPDVLHIVLLFCKEPNIKASIWNHAGFHLQLNSTIFQMVILLGRLDIAASIKFLSFFNVLVFSGVDSQLDYEYRVFLGQTTDLISFLVNQILHDAYVDHNDHFLDCLWRICHDNPVNASRVSPSGGLLNTLATIISTPTSPLFLNALRCIRSLSNEPLNADTFGNIGVLESLFSCISHAHENLTDMSIPIICTAMEALSSIFKQSKTSRNRFSLENMEMMAVLYNFLIELSPIDLEAWGQILARLMQLLSCIVLDTRTRQMIWTRCQASGPTELGWASWMQLLYPPQHRTLSKLSLDGKKQVHNHTIAILAELCLENTIARSFV</sequence>
<feature type="transmembrane region" description="Helical" evidence="6">
    <location>
        <begin position="295"/>
        <end position="315"/>
    </location>
</feature>
<feature type="transmembrane region" description="Helical" evidence="6">
    <location>
        <begin position="265"/>
        <end position="283"/>
    </location>
</feature>
<dbReference type="Proteomes" id="UP000243217">
    <property type="component" value="Unassembled WGS sequence"/>
</dbReference>
<proteinExistence type="predicted"/>
<protein>
    <submittedName>
        <fullName evidence="7">Uncharacterized protein</fullName>
    </submittedName>
</protein>
<dbReference type="InterPro" id="IPR051598">
    <property type="entry name" value="TSUP/Inactive_protease-like"/>
</dbReference>
<evidence type="ECO:0000256" key="3">
    <source>
        <dbReference type="ARBA" id="ARBA00022989"/>
    </source>
</evidence>
<dbReference type="InterPro" id="IPR016024">
    <property type="entry name" value="ARM-type_fold"/>
</dbReference>
<feature type="region of interest" description="Disordered" evidence="5">
    <location>
        <begin position="776"/>
        <end position="803"/>
    </location>
</feature>
<keyword evidence="8" id="KW-1185">Reference proteome</keyword>
<accession>A0A1W0ABQ1</accession>
<reference evidence="7 8" key="1">
    <citation type="journal article" date="2014" name="Genome Biol. Evol.">
        <title>The secreted proteins of Achlya hypogyna and Thraustotheca clavata identify the ancestral oomycete secretome and reveal gene acquisitions by horizontal gene transfer.</title>
        <authorList>
            <person name="Misner I."/>
            <person name="Blouin N."/>
            <person name="Leonard G."/>
            <person name="Richards T.A."/>
            <person name="Lane C.E."/>
        </authorList>
    </citation>
    <scope>NUCLEOTIDE SEQUENCE [LARGE SCALE GENOMIC DNA]</scope>
    <source>
        <strain evidence="7 8">ATCC 34112</strain>
    </source>
</reference>
<evidence type="ECO:0000256" key="4">
    <source>
        <dbReference type="ARBA" id="ARBA00023136"/>
    </source>
</evidence>
<feature type="non-terminal residue" evidence="7">
    <location>
        <position position="4464"/>
    </location>
</feature>
<dbReference type="OrthoDB" id="77594at2759"/>
<keyword evidence="3 6" id="KW-1133">Transmembrane helix</keyword>
<dbReference type="EMBL" id="JNBS01000224">
    <property type="protein sequence ID" value="OQS07621.1"/>
    <property type="molecule type" value="Genomic_DNA"/>
</dbReference>
<evidence type="ECO:0000256" key="2">
    <source>
        <dbReference type="ARBA" id="ARBA00022692"/>
    </source>
</evidence>
<dbReference type="PANTHER" id="PTHR43701">
    <property type="entry name" value="MEMBRANE TRANSPORTER PROTEIN MJ0441-RELATED"/>
    <property type="match status" value="1"/>
</dbReference>
<comment type="caution">
    <text evidence="7">The sequence shown here is derived from an EMBL/GenBank/DDBJ whole genome shotgun (WGS) entry which is preliminary data.</text>
</comment>
<organism evidence="7 8">
    <name type="scientific">Thraustotheca clavata</name>
    <dbReference type="NCBI Taxonomy" id="74557"/>
    <lineage>
        <taxon>Eukaryota</taxon>
        <taxon>Sar</taxon>
        <taxon>Stramenopiles</taxon>
        <taxon>Oomycota</taxon>
        <taxon>Saprolegniomycetes</taxon>
        <taxon>Saprolegniales</taxon>
        <taxon>Achlyaceae</taxon>
        <taxon>Thraustotheca</taxon>
    </lineage>
</organism>
<evidence type="ECO:0000256" key="1">
    <source>
        <dbReference type="ARBA" id="ARBA00004141"/>
    </source>
</evidence>
<dbReference type="Pfam" id="PF01925">
    <property type="entry name" value="TauE"/>
    <property type="match status" value="2"/>
</dbReference>
<dbReference type="PANTHER" id="PTHR43701:SF2">
    <property type="entry name" value="MEMBRANE TRANSPORTER PROTEIN YJNA-RELATED"/>
    <property type="match status" value="1"/>
</dbReference>
<comment type="subcellular location">
    <subcellularLocation>
        <location evidence="1">Membrane</location>
        <topology evidence="1">Multi-pass membrane protein</topology>
    </subcellularLocation>
</comment>
<evidence type="ECO:0000256" key="5">
    <source>
        <dbReference type="SAM" id="MobiDB-lite"/>
    </source>
</evidence>
<evidence type="ECO:0000256" key="6">
    <source>
        <dbReference type="SAM" id="Phobius"/>
    </source>
</evidence>
<keyword evidence="2 6" id="KW-0812">Transmembrane</keyword>
<dbReference type="Gene3D" id="1.25.10.10">
    <property type="entry name" value="Leucine-rich Repeat Variant"/>
    <property type="match status" value="1"/>
</dbReference>
<evidence type="ECO:0000313" key="7">
    <source>
        <dbReference type="EMBL" id="OQS07621.1"/>
    </source>
</evidence>
<keyword evidence="4 6" id="KW-0472">Membrane</keyword>
<dbReference type="SUPFAM" id="SSF48371">
    <property type="entry name" value="ARM repeat"/>
    <property type="match status" value="2"/>
</dbReference>
<dbReference type="InterPro" id="IPR011989">
    <property type="entry name" value="ARM-like"/>
</dbReference>
<feature type="transmembrane region" description="Helical" evidence="6">
    <location>
        <begin position="228"/>
        <end position="253"/>
    </location>
</feature>
<evidence type="ECO:0000313" key="8">
    <source>
        <dbReference type="Proteomes" id="UP000243217"/>
    </source>
</evidence>
<gene>
    <name evidence="7" type="ORF">THRCLA_00402</name>
</gene>
<dbReference type="GO" id="GO:0016020">
    <property type="term" value="C:membrane"/>
    <property type="evidence" value="ECO:0007669"/>
    <property type="project" value="UniProtKB-SubCell"/>
</dbReference>
<dbReference type="InterPro" id="IPR002781">
    <property type="entry name" value="TM_pro_TauE-like"/>
</dbReference>
<name>A0A1W0ABQ1_9STRA</name>
<feature type="transmembrane region" description="Helical" evidence="6">
    <location>
        <begin position="155"/>
        <end position="173"/>
    </location>
</feature>
<feature type="transmembrane region" description="Helical" evidence="6">
    <location>
        <begin position="119"/>
        <end position="140"/>
    </location>
</feature>